<dbReference type="Proteomes" id="UP000183080">
    <property type="component" value="Unassembled WGS sequence"/>
</dbReference>
<name>A0A1J5TC74_9ARCH</name>
<comment type="caution">
    <text evidence="2">The sequence shown here is derived from an EMBL/GenBank/DDBJ whole genome shotgun (WGS) entry which is preliminary data.</text>
</comment>
<dbReference type="InterPro" id="IPR029149">
    <property type="entry name" value="Creatin/AminoP/Spt16_N"/>
</dbReference>
<dbReference type="InterPro" id="IPR036005">
    <property type="entry name" value="Creatinase/aminopeptidase-like"/>
</dbReference>
<dbReference type="AlphaFoldDB" id="A0A1J5TC74"/>
<accession>A0A1J5TC74</accession>
<dbReference type="CDD" id="cd01092">
    <property type="entry name" value="APP-like"/>
    <property type="match status" value="1"/>
</dbReference>
<sequence length="365" mass="40450">MKINYKNRWDNIQSNLGEMDAFVSALPGNTRYLANSDSPPGSPPSSTMNYVVIPKRGEPIAITSSLEEHRCRHESSVKDVRCWTTYPDIESDGKSSLDVLKSTLSDIKAKKIFADTKIRLGRSIGISVSSKINELRSIKSNEELDRIKKAIKHSDSGQSFAHNLVESGEGLTEKEVRSEIDYFMARKGIQENSFGTIVASGPNSAHSHHSNTDRKLELGDPVICDFGVFWDGYCSDITRTYFVGGSPSEEWKKIYNIVMEANTRSTEALIEGSTGHKVDKAGRDFIRKKGYGANFVHGTGHGFGLEIHEYPSITYKSRVKIENSMAVTIEPGIYIPGKGGIRIEDDVLPHGSDPIVLTKAKKEIY</sequence>
<organism evidence="2 3">
    <name type="scientific">Marine Group III euryarchaeote CG-Epi1</name>
    <dbReference type="NCBI Taxonomy" id="1888995"/>
    <lineage>
        <taxon>Archaea</taxon>
        <taxon>Methanobacteriati</taxon>
        <taxon>Thermoplasmatota</taxon>
        <taxon>Thermoplasmata</taxon>
        <taxon>Candidatus Thermoprofundales</taxon>
    </lineage>
</organism>
<evidence type="ECO:0000313" key="3">
    <source>
        <dbReference type="Proteomes" id="UP000183080"/>
    </source>
</evidence>
<reference evidence="2 3" key="1">
    <citation type="submission" date="2016-08" db="EMBL/GenBank/DDBJ databases">
        <title>New Insights into Marine Group III Euryarchaeota, from dark to light.</title>
        <authorList>
            <person name="Haro-Moreno J.M."/>
            <person name="Rodriguez-Valera F."/>
            <person name="Lopez-Garcia P."/>
            <person name="Moreira D."/>
            <person name="Martin-Cuadrado A.B."/>
        </authorList>
    </citation>
    <scope>NUCLEOTIDE SEQUENCE [LARGE SCALE GENOMIC DNA]</scope>
    <source>
        <strain evidence="2">CG-Epi1</strain>
    </source>
</reference>
<dbReference type="Gene3D" id="3.40.350.10">
    <property type="entry name" value="Creatinase/prolidase N-terminal domain"/>
    <property type="match status" value="1"/>
</dbReference>
<proteinExistence type="predicted"/>
<dbReference type="STRING" id="1888995.BD935_01660"/>
<evidence type="ECO:0000259" key="1">
    <source>
        <dbReference type="Pfam" id="PF00557"/>
    </source>
</evidence>
<dbReference type="Gene3D" id="3.90.230.10">
    <property type="entry name" value="Creatinase/methionine aminopeptidase superfamily"/>
    <property type="match status" value="1"/>
</dbReference>
<dbReference type="InterPro" id="IPR000994">
    <property type="entry name" value="Pept_M24"/>
</dbReference>
<dbReference type="SUPFAM" id="SSF55920">
    <property type="entry name" value="Creatinase/aminopeptidase"/>
    <property type="match status" value="1"/>
</dbReference>
<evidence type="ECO:0000313" key="2">
    <source>
        <dbReference type="EMBL" id="OIR18489.1"/>
    </source>
</evidence>
<dbReference type="Pfam" id="PF00557">
    <property type="entry name" value="Peptidase_M24"/>
    <property type="match status" value="1"/>
</dbReference>
<protein>
    <recommendedName>
        <fullName evidence="1">Peptidase M24 domain-containing protein</fullName>
    </recommendedName>
</protein>
<gene>
    <name evidence="2" type="ORF">BD935_01660</name>
</gene>
<dbReference type="PANTHER" id="PTHR46112">
    <property type="entry name" value="AMINOPEPTIDASE"/>
    <property type="match status" value="1"/>
</dbReference>
<feature type="domain" description="Peptidase M24" evidence="1">
    <location>
        <begin position="147"/>
        <end position="348"/>
    </location>
</feature>
<dbReference type="PANTHER" id="PTHR46112:SF2">
    <property type="entry name" value="XAA-PRO AMINOPEPTIDASE P-RELATED"/>
    <property type="match status" value="1"/>
</dbReference>
<dbReference type="InterPro" id="IPR050659">
    <property type="entry name" value="Peptidase_M24B"/>
</dbReference>
<dbReference type="SUPFAM" id="SSF53092">
    <property type="entry name" value="Creatinase/prolidase N-terminal domain"/>
    <property type="match status" value="1"/>
</dbReference>
<dbReference type="EMBL" id="MIZA01000020">
    <property type="protein sequence ID" value="OIR18489.1"/>
    <property type="molecule type" value="Genomic_DNA"/>
</dbReference>